<protein>
    <submittedName>
        <fullName evidence="1">Uncharacterized protein</fullName>
    </submittedName>
</protein>
<evidence type="ECO:0000313" key="2">
    <source>
        <dbReference type="Proteomes" id="UP000054559"/>
    </source>
</evidence>
<name>A0A0J8QX35_COCIT</name>
<dbReference type="Proteomes" id="UP000054559">
    <property type="component" value="Unassembled WGS sequence"/>
</dbReference>
<sequence>MGLNGILDDVVNEKDRITINRNRAEDSGLARAAWYESSFTCACGKFTRIPSVIRINPRDSREYNPVNPEIMRSNIFAVFRPGMPITVSKEGQKHRKANG</sequence>
<accession>A0A0J8QX35</accession>
<organism evidence="1 2">
    <name type="scientific">Coccidioides immitis RMSCC 3703</name>
    <dbReference type="NCBI Taxonomy" id="454286"/>
    <lineage>
        <taxon>Eukaryota</taxon>
        <taxon>Fungi</taxon>
        <taxon>Dikarya</taxon>
        <taxon>Ascomycota</taxon>
        <taxon>Pezizomycotina</taxon>
        <taxon>Eurotiomycetes</taxon>
        <taxon>Eurotiomycetidae</taxon>
        <taxon>Onygenales</taxon>
        <taxon>Onygenaceae</taxon>
        <taxon>Coccidioides</taxon>
    </lineage>
</organism>
<dbReference type="EMBL" id="DS268144">
    <property type="protein sequence ID" value="KMU75928.1"/>
    <property type="molecule type" value="Genomic_DNA"/>
</dbReference>
<evidence type="ECO:0000313" key="1">
    <source>
        <dbReference type="EMBL" id="KMU75928.1"/>
    </source>
</evidence>
<dbReference type="AlphaFoldDB" id="A0A0J8QX35"/>
<proteinExistence type="predicted"/>
<reference evidence="2" key="1">
    <citation type="journal article" date="2010" name="Genome Res.">
        <title>Population genomic sequencing of Coccidioides fungi reveals recent hybridization and transposon control.</title>
        <authorList>
            <person name="Neafsey D.E."/>
            <person name="Barker B.M."/>
            <person name="Sharpton T.J."/>
            <person name="Stajich J.E."/>
            <person name="Park D.J."/>
            <person name="Whiston E."/>
            <person name="Hung C.-Y."/>
            <person name="McMahan C."/>
            <person name="White J."/>
            <person name="Sykes S."/>
            <person name="Heiman D."/>
            <person name="Young S."/>
            <person name="Zeng Q."/>
            <person name="Abouelleil A."/>
            <person name="Aftuck L."/>
            <person name="Bessette D."/>
            <person name="Brown A."/>
            <person name="FitzGerald M."/>
            <person name="Lui A."/>
            <person name="Macdonald J.P."/>
            <person name="Priest M."/>
            <person name="Orbach M.J."/>
            <person name="Galgiani J.N."/>
            <person name="Kirkland T.N."/>
            <person name="Cole G.T."/>
            <person name="Birren B.W."/>
            <person name="Henn M.R."/>
            <person name="Taylor J.W."/>
            <person name="Rounsley S.D."/>
        </authorList>
    </citation>
    <scope>NUCLEOTIDE SEQUENCE [LARGE SCALE GENOMIC DNA]</scope>
    <source>
        <strain evidence="2">RMSCC 3703</strain>
    </source>
</reference>
<gene>
    <name evidence="1" type="ORF">CISG_05413</name>
</gene>